<dbReference type="EMBL" id="CM010718">
    <property type="protein sequence ID" value="RZC59287.1"/>
    <property type="molecule type" value="Genomic_DNA"/>
</dbReference>
<evidence type="ECO:0000256" key="1">
    <source>
        <dbReference type="SAM" id="MobiDB-lite"/>
    </source>
</evidence>
<evidence type="ECO:0000313" key="2">
    <source>
        <dbReference type="EMBL" id="RZC59287.1"/>
    </source>
</evidence>
<dbReference type="AlphaFoldDB" id="A0A4Y7JEP3"/>
<keyword evidence="3" id="KW-1185">Reference proteome</keyword>
<accession>A0A4Y7JEP3</accession>
<dbReference type="Proteomes" id="UP000316621">
    <property type="component" value="Chromosome 4"/>
</dbReference>
<evidence type="ECO:0000313" key="3">
    <source>
        <dbReference type="Proteomes" id="UP000316621"/>
    </source>
</evidence>
<name>A0A4Y7JEP3_PAPSO</name>
<dbReference type="Gramene" id="RZC59287">
    <property type="protein sequence ID" value="RZC59287"/>
    <property type="gene ID" value="C5167_006589"/>
</dbReference>
<feature type="region of interest" description="Disordered" evidence="1">
    <location>
        <begin position="243"/>
        <end position="277"/>
    </location>
</feature>
<gene>
    <name evidence="2" type="ORF">C5167_006589</name>
</gene>
<sequence>MSSYNNNHINQLSRQLRRANIELPATRRAVGSSQSFTTAADEWLFGVLGKLMWKEKIDMRTIRSEVNSLWRNYRNKQIRVMKYTNGVPITDYKFTHQVFTIQFKYLKLEHLNSEVVDEAIGYMGRKISTTPSNCRPRYGNTVKARIKMSLKEPLHREAWWNTTTNGKCFAIDHDDRKCMYTFHLLYLDTLNDEEYQDYLNNEADVYEGNERESMDKDEMALIMESIGNEHESRQRKRMRNSELNNEPLMNPHNIHVQPPNTTNPANTTNRGNCNNSMMEATEPRANTAETTVHSQSHTMQKKNNIFLVSSGRNEDKVAAME</sequence>
<organism evidence="2 3">
    <name type="scientific">Papaver somniferum</name>
    <name type="common">Opium poppy</name>
    <dbReference type="NCBI Taxonomy" id="3469"/>
    <lineage>
        <taxon>Eukaryota</taxon>
        <taxon>Viridiplantae</taxon>
        <taxon>Streptophyta</taxon>
        <taxon>Embryophyta</taxon>
        <taxon>Tracheophyta</taxon>
        <taxon>Spermatophyta</taxon>
        <taxon>Magnoliopsida</taxon>
        <taxon>Ranunculales</taxon>
        <taxon>Papaveraceae</taxon>
        <taxon>Papaveroideae</taxon>
        <taxon>Papaver</taxon>
    </lineage>
</organism>
<reference evidence="2 3" key="1">
    <citation type="journal article" date="2018" name="Science">
        <title>The opium poppy genome and morphinan production.</title>
        <authorList>
            <person name="Guo L."/>
            <person name="Winzer T."/>
            <person name="Yang X."/>
            <person name="Li Y."/>
            <person name="Ning Z."/>
            <person name="He Z."/>
            <person name="Teodor R."/>
            <person name="Lu Y."/>
            <person name="Bowser T.A."/>
            <person name="Graham I.A."/>
            <person name="Ye K."/>
        </authorList>
    </citation>
    <scope>NUCLEOTIDE SEQUENCE [LARGE SCALE GENOMIC DNA]</scope>
    <source>
        <strain evidence="3">cv. HN1</strain>
        <tissue evidence="2">Leaves</tissue>
    </source>
</reference>
<proteinExistence type="predicted"/>
<feature type="compositionally biased region" description="Low complexity" evidence="1">
    <location>
        <begin position="258"/>
        <end position="269"/>
    </location>
</feature>
<protein>
    <submittedName>
        <fullName evidence="2">Uncharacterized protein</fullName>
    </submittedName>
</protein>